<evidence type="ECO:0000313" key="1">
    <source>
        <dbReference type="EnsemblMetazoa" id="ACUA014406-PA"/>
    </source>
</evidence>
<dbReference type="PANTHER" id="PTHR12459:SF15">
    <property type="entry name" value="TRANSMEMBRANE PROTEIN 135"/>
    <property type="match status" value="1"/>
</dbReference>
<name>A0A182MBS7_9DIPT</name>
<proteinExistence type="predicted"/>
<dbReference type="PANTHER" id="PTHR12459">
    <property type="entry name" value="TRANSMEMBRANE PROTEIN 135-RELATED"/>
    <property type="match status" value="1"/>
</dbReference>
<sequence length="771" mass="87430">MSELSKCFYQVTAGRSCRDLCHPEYATCWQSFVGITKTLLPGSYKLYLTLLVIPPLVKGGGYTVEYWRNHILGYVSISFKTYIQAISGLTLQCLLYKLFGKLHYYCLMGVPGFVSAALVPRLPKVHLRLQGVTYFNMMLEVMIKKSKLRSLQKLRSSKLWATVCFMLFSAKIMDVLRAETVNQFWIMYPPTAKEDKVGNTPQKRTVTPCLHDASCRSYVLDGIWKYALAGFTIEAARGVLSKGSLMYGEPSRFLQELRQAIGLALPLFLAVYVGSFRAISCWLAHHTGRERVGHARLAGLLSGVSYLIYPKYQIFTLGFTKFLEMSWEHHLNTVKEKSSWLLLLQRIPYLRLVHMISIGYMYHALVFHSHLSPPFNSKCVNYCSDFRVERIKRRLVSWMLEHSWSTVLLVVGVAVAFHQKTPENTVRTRSAGSVSGMVSSSKLFDRVAAGRTCRDLWHPRFASCLRYNVHFWRTIMPGSFKLYIPLLVLPPLVKLNDVTVRYLVEHTLQYVYISLCTYVQAALSLSAQCALHSIILTCLRSGIVKQFWLVNPLQDDPTLSNKPTGSVCSHAGRCWQYLADGMLKYGMVGIILEAGRAVLRKSKLLTQNPLAIFGHEFLSACNLKLGMFLACYVGIFRAVCCLLGRLNAREEVSHAAVAGFLAGIPYCLYPTYQIYTLGLTKAIEMGWEYCGNKTLNSNKPRTSIGASLLRQLHRLPMLRLVQMFSFGYLGHVYVFYPHVSPVFHQKAMDVCSTNLTLDMKRRVGTWLSEVM</sequence>
<dbReference type="Proteomes" id="UP000075883">
    <property type="component" value="Unassembled WGS sequence"/>
</dbReference>
<evidence type="ECO:0008006" key="3">
    <source>
        <dbReference type="Google" id="ProtNLM"/>
    </source>
</evidence>
<dbReference type="InterPro" id="IPR026749">
    <property type="entry name" value="Tmem135"/>
</dbReference>
<organism evidence="1 2">
    <name type="scientific">Anopheles culicifacies</name>
    <dbReference type="NCBI Taxonomy" id="139723"/>
    <lineage>
        <taxon>Eukaryota</taxon>
        <taxon>Metazoa</taxon>
        <taxon>Ecdysozoa</taxon>
        <taxon>Arthropoda</taxon>
        <taxon>Hexapoda</taxon>
        <taxon>Insecta</taxon>
        <taxon>Pterygota</taxon>
        <taxon>Neoptera</taxon>
        <taxon>Endopterygota</taxon>
        <taxon>Diptera</taxon>
        <taxon>Nematocera</taxon>
        <taxon>Culicoidea</taxon>
        <taxon>Culicidae</taxon>
        <taxon>Anophelinae</taxon>
        <taxon>Anopheles</taxon>
        <taxon>culicifacies species complex</taxon>
    </lineage>
</organism>
<accession>A0A182MBS7</accession>
<reference evidence="1" key="2">
    <citation type="submission" date="2020-05" db="UniProtKB">
        <authorList>
            <consortium name="EnsemblMetazoa"/>
        </authorList>
    </citation>
    <scope>IDENTIFICATION</scope>
    <source>
        <strain evidence="1">A-37</strain>
    </source>
</reference>
<keyword evidence="2" id="KW-1185">Reference proteome</keyword>
<dbReference type="EMBL" id="AXCM01007808">
    <property type="status" value="NOT_ANNOTATED_CDS"/>
    <property type="molecule type" value="Genomic_DNA"/>
</dbReference>
<evidence type="ECO:0000313" key="2">
    <source>
        <dbReference type="Proteomes" id="UP000075883"/>
    </source>
</evidence>
<dbReference type="EnsemblMetazoa" id="ACUA014406-RA">
    <property type="protein sequence ID" value="ACUA014406-PA"/>
    <property type="gene ID" value="ACUA014406"/>
</dbReference>
<dbReference type="AlphaFoldDB" id="A0A182MBS7"/>
<dbReference type="VEuPathDB" id="VectorBase:ACUA014406"/>
<reference evidence="2" key="1">
    <citation type="submission" date="2013-09" db="EMBL/GenBank/DDBJ databases">
        <title>The Genome Sequence of Anopheles culicifacies species A.</title>
        <authorList>
            <consortium name="The Broad Institute Genomics Platform"/>
            <person name="Neafsey D.E."/>
            <person name="Besansky N."/>
            <person name="Howell P."/>
            <person name="Walton C."/>
            <person name="Young S.K."/>
            <person name="Zeng Q."/>
            <person name="Gargeya S."/>
            <person name="Fitzgerald M."/>
            <person name="Haas B."/>
            <person name="Abouelleil A."/>
            <person name="Allen A.W."/>
            <person name="Alvarado L."/>
            <person name="Arachchi H.M."/>
            <person name="Berlin A.M."/>
            <person name="Chapman S.B."/>
            <person name="Gainer-Dewar J."/>
            <person name="Goldberg J."/>
            <person name="Griggs A."/>
            <person name="Gujja S."/>
            <person name="Hansen M."/>
            <person name="Howarth C."/>
            <person name="Imamovic A."/>
            <person name="Ireland A."/>
            <person name="Larimer J."/>
            <person name="McCowan C."/>
            <person name="Murphy C."/>
            <person name="Pearson M."/>
            <person name="Poon T.W."/>
            <person name="Priest M."/>
            <person name="Roberts A."/>
            <person name="Saif S."/>
            <person name="Shea T."/>
            <person name="Sisk P."/>
            <person name="Sykes S."/>
            <person name="Wortman J."/>
            <person name="Nusbaum C."/>
            <person name="Birren B."/>
        </authorList>
    </citation>
    <scope>NUCLEOTIDE SEQUENCE [LARGE SCALE GENOMIC DNA]</scope>
    <source>
        <strain evidence="2">A-37</strain>
    </source>
</reference>
<protein>
    <recommendedName>
        <fullName evidence="3">Transmembrane protein 135 N-terminal domain-containing protein</fullName>
    </recommendedName>
</protein>